<feature type="compositionally biased region" description="Basic and acidic residues" evidence="1">
    <location>
        <begin position="107"/>
        <end position="123"/>
    </location>
</feature>
<keyword evidence="4" id="KW-1185">Reference proteome</keyword>
<sequence length="533" mass="53078">MNRSTLSLLAVSTALAALTGLAALTAPGADDPARAVGAAPAELPVERSSLLCPAPGSSEVAETTYTSFTPAGGSGSGVPAGGGALPDRAELKPAATPRGTPPAPPEDDGKKDGEEEKDGDGKESGAPAGEPAADRPVITATTPGTPVAAEANGADAPALVGVASGRLAPGWTTQQTTVVPAGGARGLLGVSCTHPDTDFWFPGTSTAENRRDYVHLTNPDDTAAVVDVELYGPEGVLESQLTDGIPVPARSSVPVLLSTLTADPATSDVTAHVTVRSGRVGAVIRSAVDQLGSDWLPASADPAPSLVLPGIPADATSVQLVAYAPGEDDAELKIRLAGATGTITPAVQQTIRVKSGMTASADLKDLTSGEAGALLLTPAQAGRPTPVVAALRVVRGSGKKQEVAFIPAAGPVGERATVADNRAEGTTLSLTAPGEAAEVRVTASPGTGGGTPATRTYTVRAGTTLAVAPPAPPGLKGSYALTVETLSGGPVHAARMLALPQDGIAMFTLQAFADDRAKVAVPEAEQDLAVLDD</sequence>
<dbReference type="RefSeq" id="WP_168439533.1">
    <property type="nucleotide sequence ID" value="NZ_JAAXOU010000164.1"/>
</dbReference>
<feature type="region of interest" description="Disordered" evidence="1">
    <location>
        <begin position="65"/>
        <end position="150"/>
    </location>
</feature>
<dbReference type="AlphaFoldDB" id="A0AA44IE28"/>
<evidence type="ECO:0000256" key="2">
    <source>
        <dbReference type="SAM" id="SignalP"/>
    </source>
</evidence>
<accession>A0AA44IE28</accession>
<comment type="caution">
    <text evidence="3">The sequence shown here is derived from an EMBL/GenBank/DDBJ whole genome shotgun (WGS) entry which is preliminary data.</text>
</comment>
<proteinExistence type="predicted"/>
<evidence type="ECO:0000313" key="4">
    <source>
        <dbReference type="Proteomes" id="UP000570003"/>
    </source>
</evidence>
<evidence type="ECO:0000256" key="1">
    <source>
        <dbReference type="SAM" id="MobiDB-lite"/>
    </source>
</evidence>
<dbReference type="Proteomes" id="UP000570003">
    <property type="component" value="Unassembled WGS sequence"/>
</dbReference>
<name>A0AA44IE28_STRE0</name>
<dbReference type="EMBL" id="JAAXOU010000164">
    <property type="protein sequence ID" value="NKY15340.1"/>
    <property type="molecule type" value="Genomic_DNA"/>
</dbReference>
<organism evidence="3 4">
    <name type="scientific">Streptomyces somaliensis (strain ATCC 33201 / DSM 40738 / JCM 12659 / KCTC 9044 / NCTC 11332 / NRRL B-12077 / IP 733)</name>
    <dbReference type="NCBI Taxonomy" id="1134445"/>
    <lineage>
        <taxon>Bacteria</taxon>
        <taxon>Bacillati</taxon>
        <taxon>Actinomycetota</taxon>
        <taxon>Actinomycetes</taxon>
        <taxon>Kitasatosporales</taxon>
        <taxon>Streptomycetaceae</taxon>
        <taxon>Streptomyces</taxon>
    </lineage>
</organism>
<feature type="compositionally biased region" description="Gly residues" evidence="1">
    <location>
        <begin position="72"/>
        <end position="84"/>
    </location>
</feature>
<reference evidence="3 4" key="1">
    <citation type="submission" date="2020-04" db="EMBL/GenBank/DDBJ databases">
        <title>MicrobeNet Type strains.</title>
        <authorList>
            <person name="Nicholson A.C."/>
        </authorList>
    </citation>
    <scope>NUCLEOTIDE SEQUENCE [LARGE SCALE GENOMIC DNA]</scope>
    <source>
        <strain evidence="3 4">DSM 40738</strain>
    </source>
</reference>
<feature type="chain" id="PRO_5041328060" description="Secreted protein" evidence="2">
    <location>
        <begin position="23"/>
        <end position="533"/>
    </location>
</feature>
<evidence type="ECO:0000313" key="3">
    <source>
        <dbReference type="EMBL" id="NKY15340.1"/>
    </source>
</evidence>
<feature type="signal peptide" evidence="2">
    <location>
        <begin position="1"/>
        <end position="22"/>
    </location>
</feature>
<gene>
    <name evidence="3" type="ORF">HGA06_14590</name>
</gene>
<protein>
    <recommendedName>
        <fullName evidence="5">Secreted protein</fullName>
    </recommendedName>
</protein>
<keyword evidence="2" id="KW-0732">Signal</keyword>
<dbReference type="Pfam" id="PF18986">
    <property type="entry name" value="DUF5719"/>
    <property type="match status" value="1"/>
</dbReference>
<evidence type="ECO:0008006" key="5">
    <source>
        <dbReference type="Google" id="ProtNLM"/>
    </source>
</evidence>
<dbReference type="InterPro" id="IPR043777">
    <property type="entry name" value="DUF5719"/>
</dbReference>